<dbReference type="OrthoDB" id="9808588at2"/>
<dbReference type="CDD" id="cd14686">
    <property type="entry name" value="bZIP"/>
    <property type="match status" value="1"/>
</dbReference>
<dbReference type="Gene3D" id="1.20.120.30">
    <property type="entry name" value="Aspartate receptor, ligand-binding domain"/>
    <property type="match status" value="1"/>
</dbReference>
<dbReference type="PRINTS" id="PR00260">
    <property type="entry name" value="CHEMTRNSDUCR"/>
</dbReference>
<comment type="caution">
    <text evidence="7">The sequence shown here is derived from an EMBL/GenBank/DDBJ whole genome shotgun (WGS) entry which is preliminary data.</text>
</comment>
<dbReference type="Gene3D" id="6.10.250.3200">
    <property type="match status" value="1"/>
</dbReference>
<dbReference type="EMBL" id="VMNH01000023">
    <property type="protein sequence ID" value="TVO70814.1"/>
    <property type="molecule type" value="Genomic_DNA"/>
</dbReference>
<keyword evidence="2 4" id="KW-0807">Transducer</keyword>
<evidence type="ECO:0000313" key="8">
    <source>
        <dbReference type="Proteomes" id="UP000316649"/>
    </source>
</evidence>
<evidence type="ECO:0000256" key="1">
    <source>
        <dbReference type="ARBA" id="ARBA00004370"/>
    </source>
</evidence>
<dbReference type="SMART" id="SM00283">
    <property type="entry name" value="MA"/>
    <property type="match status" value="1"/>
</dbReference>
<name>A0A558DXD0_9GAMM</name>
<evidence type="ECO:0000256" key="3">
    <source>
        <dbReference type="ARBA" id="ARBA00029447"/>
    </source>
</evidence>
<dbReference type="GO" id="GO:0004888">
    <property type="term" value="F:transmembrane signaling receptor activity"/>
    <property type="evidence" value="ECO:0007669"/>
    <property type="project" value="InterPro"/>
</dbReference>
<gene>
    <name evidence="7" type="ORF">FHP88_15255</name>
</gene>
<dbReference type="GO" id="GO:0007165">
    <property type="term" value="P:signal transduction"/>
    <property type="evidence" value="ECO:0007669"/>
    <property type="project" value="UniProtKB-KW"/>
</dbReference>
<feature type="coiled-coil region" evidence="5">
    <location>
        <begin position="6"/>
        <end position="40"/>
    </location>
</feature>
<comment type="similarity">
    <text evidence="3">Belongs to the methyl-accepting chemotaxis (MCP) protein family.</text>
</comment>
<evidence type="ECO:0000256" key="2">
    <source>
        <dbReference type="ARBA" id="ARBA00023224"/>
    </source>
</evidence>
<dbReference type="PANTHER" id="PTHR32089">
    <property type="entry name" value="METHYL-ACCEPTING CHEMOTAXIS PROTEIN MCPB"/>
    <property type="match status" value="1"/>
</dbReference>
<protein>
    <submittedName>
        <fullName evidence="7">Chemotaxis protein</fullName>
    </submittedName>
</protein>
<dbReference type="GO" id="GO:0006935">
    <property type="term" value="P:chemotaxis"/>
    <property type="evidence" value="ECO:0007669"/>
    <property type="project" value="InterPro"/>
</dbReference>
<dbReference type="PANTHER" id="PTHR32089:SF112">
    <property type="entry name" value="LYSOZYME-LIKE PROTEIN-RELATED"/>
    <property type="match status" value="1"/>
</dbReference>
<dbReference type="InterPro" id="IPR004089">
    <property type="entry name" value="MCPsignal_dom"/>
</dbReference>
<evidence type="ECO:0000313" key="7">
    <source>
        <dbReference type="EMBL" id="TVO70814.1"/>
    </source>
</evidence>
<evidence type="ECO:0000256" key="5">
    <source>
        <dbReference type="SAM" id="Coils"/>
    </source>
</evidence>
<accession>A0A558DXD0</accession>
<dbReference type="RefSeq" id="WP_144359951.1">
    <property type="nucleotide sequence ID" value="NZ_VMNH01000023.1"/>
</dbReference>
<dbReference type="PROSITE" id="PS50111">
    <property type="entry name" value="CHEMOTAXIS_TRANSDUC_2"/>
    <property type="match status" value="1"/>
</dbReference>
<feature type="domain" description="Methyl-accepting transducer" evidence="6">
    <location>
        <begin position="75"/>
        <end position="239"/>
    </location>
</feature>
<dbReference type="InterPro" id="IPR004090">
    <property type="entry name" value="Chemotax_Me-accpt_rcpt"/>
</dbReference>
<dbReference type="Pfam" id="PF13682">
    <property type="entry name" value="CZB"/>
    <property type="match status" value="1"/>
</dbReference>
<proteinExistence type="inferred from homology"/>
<dbReference type="GO" id="GO:0016020">
    <property type="term" value="C:membrane"/>
    <property type="evidence" value="ECO:0007669"/>
    <property type="project" value="UniProtKB-SubCell"/>
</dbReference>
<keyword evidence="8" id="KW-1185">Reference proteome</keyword>
<sequence length="367" mass="39818">MALFGNGEQKKRLAELEQENNRLIEEISQLKGQVSAQQVELESLRGSANAETQLDSLMRYENENLKSGLLDIQGNLAESVNAAKHSLSGFGELNSEFSTLSSSIQGIMGDLDALSEVSGRSGESVEGMSSRAGEISSILALIKGIAEQTNLLALNAAIEAARAGEQGRGFAVVADEVRGLADKTQSAITEINDVIQAMQDNVKSVATASTQVIEKVGRVSSAVSGFQANLTEMGAGVKSYFVDVNVMTDSVFMSLAKLDHVLWKVNTYLSVNMNEPAFDFVDHHNCRLGKWYYEGDGKNYFSHSTHYHGIEHPHSAVHQGTKGVFELLGAGPRNYTALLQAFHVMEESSQKVFLLLDKVEDDARRTG</sequence>
<dbReference type="AlphaFoldDB" id="A0A558DXD0"/>
<evidence type="ECO:0000256" key="4">
    <source>
        <dbReference type="PROSITE-ProRule" id="PRU00284"/>
    </source>
</evidence>
<dbReference type="InterPro" id="IPR025991">
    <property type="entry name" value="Chemoreceptor_zinc-bind_dom"/>
</dbReference>
<dbReference type="SUPFAM" id="SSF58104">
    <property type="entry name" value="Methyl-accepting chemotaxis protein (MCP) signaling domain"/>
    <property type="match status" value="1"/>
</dbReference>
<organism evidence="7 8">
    <name type="scientific">Sedimenticola selenatireducens</name>
    <dbReference type="NCBI Taxonomy" id="191960"/>
    <lineage>
        <taxon>Bacteria</taxon>
        <taxon>Pseudomonadati</taxon>
        <taxon>Pseudomonadota</taxon>
        <taxon>Gammaproteobacteria</taxon>
        <taxon>Chromatiales</taxon>
        <taxon>Sedimenticolaceae</taxon>
        <taxon>Sedimenticola</taxon>
    </lineage>
</organism>
<comment type="subcellular location">
    <subcellularLocation>
        <location evidence="1">Membrane</location>
    </subcellularLocation>
</comment>
<keyword evidence="5" id="KW-0175">Coiled coil</keyword>
<dbReference type="Proteomes" id="UP000316649">
    <property type="component" value="Unassembled WGS sequence"/>
</dbReference>
<evidence type="ECO:0000259" key="6">
    <source>
        <dbReference type="PROSITE" id="PS50111"/>
    </source>
</evidence>
<reference evidence="7 8" key="1">
    <citation type="submission" date="2019-07" db="EMBL/GenBank/DDBJ databases">
        <title>The pathways for chlorine oxyanion respiration interact through the shared metabolite chlorate.</title>
        <authorList>
            <person name="Barnum T.P."/>
            <person name="Cheng Y."/>
            <person name="Hill K.A."/>
            <person name="Lucas L.N."/>
            <person name="Carlson H.K."/>
            <person name="Coates J.D."/>
        </authorList>
    </citation>
    <scope>NUCLEOTIDE SEQUENCE [LARGE SCALE GENOMIC DNA]</scope>
    <source>
        <strain evidence="7 8">BK-1</strain>
    </source>
</reference>
<dbReference type="Pfam" id="PF00015">
    <property type="entry name" value="MCPsignal"/>
    <property type="match status" value="1"/>
</dbReference>